<evidence type="ECO:0000313" key="1">
    <source>
        <dbReference type="EMBL" id="KAL0153073.1"/>
    </source>
</evidence>
<reference evidence="1 2" key="1">
    <citation type="submission" date="2024-05" db="EMBL/GenBank/DDBJ databases">
        <title>Genome sequencing and assembly of Indian major carp, Cirrhinus mrigala (Hamilton, 1822).</title>
        <authorList>
            <person name="Mohindra V."/>
            <person name="Chowdhury L.M."/>
            <person name="Lal K."/>
            <person name="Jena J.K."/>
        </authorList>
    </citation>
    <scope>NUCLEOTIDE SEQUENCE [LARGE SCALE GENOMIC DNA]</scope>
    <source>
        <strain evidence="1">CM1030</strain>
        <tissue evidence="1">Blood</tissue>
    </source>
</reference>
<dbReference type="AlphaFoldDB" id="A0ABD0MV12"/>
<dbReference type="EMBL" id="JAMKFB020000146">
    <property type="protein sequence ID" value="KAL0153073.1"/>
    <property type="molecule type" value="Genomic_DNA"/>
</dbReference>
<sequence length="76" mass="8323">CGGDGHIASKCRAPENEKKVIQKLIHSLRKAGEKQKKEEVPVEEHNCSVKRSTVQFRPTSSIPEGLVGPSSVFPVK</sequence>
<comment type="caution">
    <text evidence="1">The sequence shown here is derived from an EMBL/GenBank/DDBJ whole genome shotgun (WGS) entry which is preliminary data.</text>
</comment>
<dbReference type="Proteomes" id="UP001529510">
    <property type="component" value="Unassembled WGS sequence"/>
</dbReference>
<proteinExistence type="predicted"/>
<gene>
    <name evidence="1" type="ORF">M9458_051672</name>
</gene>
<protein>
    <recommendedName>
        <fullName evidence="3">CCHC-type domain-containing protein</fullName>
    </recommendedName>
</protein>
<name>A0ABD0MV12_CIRMR</name>
<feature type="non-terminal residue" evidence="1">
    <location>
        <position position="76"/>
    </location>
</feature>
<accession>A0ABD0MV12</accession>
<keyword evidence="2" id="KW-1185">Reference proteome</keyword>
<evidence type="ECO:0000313" key="2">
    <source>
        <dbReference type="Proteomes" id="UP001529510"/>
    </source>
</evidence>
<organism evidence="1 2">
    <name type="scientific">Cirrhinus mrigala</name>
    <name type="common">Mrigala</name>
    <dbReference type="NCBI Taxonomy" id="683832"/>
    <lineage>
        <taxon>Eukaryota</taxon>
        <taxon>Metazoa</taxon>
        <taxon>Chordata</taxon>
        <taxon>Craniata</taxon>
        <taxon>Vertebrata</taxon>
        <taxon>Euteleostomi</taxon>
        <taxon>Actinopterygii</taxon>
        <taxon>Neopterygii</taxon>
        <taxon>Teleostei</taxon>
        <taxon>Ostariophysi</taxon>
        <taxon>Cypriniformes</taxon>
        <taxon>Cyprinidae</taxon>
        <taxon>Labeoninae</taxon>
        <taxon>Labeonini</taxon>
        <taxon>Cirrhinus</taxon>
    </lineage>
</organism>
<feature type="non-terminal residue" evidence="1">
    <location>
        <position position="1"/>
    </location>
</feature>
<evidence type="ECO:0008006" key="3">
    <source>
        <dbReference type="Google" id="ProtNLM"/>
    </source>
</evidence>